<comment type="caution">
    <text evidence="1">The sequence shown here is derived from an EMBL/GenBank/DDBJ whole genome shotgun (WGS) entry which is preliminary data.</text>
</comment>
<reference evidence="1" key="1">
    <citation type="journal article" date="2012" name="Science">
        <title>Fermentation, hydrogen, and sulfur metabolism in multiple uncultivated bacterial phyla.</title>
        <authorList>
            <person name="Wrighton K.C."/>
            <person name="Thomas B.C."/>
            <person name="Sharon I."/>
            <person name="Miller C.S."/>
            <person name="Castelle C.J."/>
            <person name="VerBerkmoes N.C."/>
            <person name="Wilkins M.J."/>
            <person name="Hettich R.L."/>
            <person name="Lipton M.S."/>
            <person name="Williams K.H."/>
            <person name="Long P.E."/>
            <person name="Banfield J.F."/>
        </authorList>
    </citation>
    <scope>NUCLEOTIDE SEQUENCE [LARGE SCALE GENOMIC DNA]</scope>
</reference>
<evidence type="ECO:0000313" key="1">
    <source>
        <dbReference type="EMBL" id="EKE27231.1"/>
    </source>
</evidence>
<accession>K2F7U9</accession>
<proteinExistence type="predicted"/>
<dbReference type="EMBL" id="AMFJ01000512">
    <property type="protein sequence ID" value="EKE27231.1"/>
    <property type="molecule type" value="Genomic_DNA"/>
</dbReference>
<protein>
    <submittedName>
        <fullName evidence="1">Uncharacterized protein</fullName>
    </submittedName>
</protein>
<name>K2F7U9_9BACT</name>
<gene>
    <name evidence="1" type="ORF">ACD_3C00238G0004</name>
</gene>
<dbReference type="AlphaFoldDB" id="K2F7U9"/>
<sequence>MREWIREYPARSELAKSEESFDELFSLVDRNSSKVELDDKIQDIMTYLWKIWDVNIINRFLDREYELVNRDWRFDAGKRLQLKQIIWEIRKEFPKTKLDGYWIYDESKSFDKIPQIIQIWFISRNPPVEWLTNAEKINIYERHHVSYRNTWKSRIFWKTLDKEHLDKLSWISNINWNWILNDWDNWKCTLKFWKFSESYNVSYNNWELQLTDAKTNEVVAWLLINNMLLRKSRWEVRMEINSYNKKIVIFFNISWMNFR</sequence>
<organism evidence="1">
    <name type="scientific">uncultured bacterium</name>
    <name type="common">gcode 4</name>
    <dbReference type="NCBI Taxonomy" id="1234023"/>
    <lineage>
        <taxon>Bacteria</taxon>
        <taxon>environmental samples</taxon>
    </lineage>
</organism>